<dbReference type="Pfam" id="PF10208">
    <property type="entry name" value="ARMET_C"/>
    <property type="match status" value="1"/>
</dbReference>
<dbReference type="FunFam" id="1.10.225.10:FF:000003">
    <property type="entry name" value="Mesencephalic astrocyte-derived neurotrophic factor"/>
    <property type="match status" value="1"/>
</dbReference>
<evidence type="ECO:0000256" key="9">
    <source>
        <dbReference type="ARBA" id="ARBA00032923"/>
    </source>
</evidence>
<dbReference type="Gene3D" id="1.10.720.30">
    <property type="entry name" value="SAP domain"/>
    <property type="match status" value="1"/>
</dbReference>
<evidence type="ECO:0000256" key="1">
    <source>
        <dbReference type="ARBA" id="ARBA00004613"/>
    </source>
</evidence>
<reference evidence="13" key="1">
    <citation type="submission" date="2010-07" db="EMBL/GenBank/DDBJ databases">
        <authorList>
            <person name="Worley K.C."/>
        </authorList>
    </citation>
    <scope>NUCLEOTIDE SEQUENCE</scope>
</reference>
<keyword evidence="6 10" id="KW-0732">Signal</keyword>
<sequence length="206" mass="23622">MCRFGVFYLLLLAAVLQLALALKEGECEVCVKTVDKFAATLTDSVKSNTKLIEKEFKKFCKGSKNKENRFCYYLGGLEESATGILGELSKPLSWSMPSDKICEKLRKKDAQICDLRFDKQIDLNNVDLKKLKVRDLKKILNDWDEVCDGCIEKTDFIKRIEELKPKYMGRSDLKKNYGHVIVHLKECLSAEVQVNFCIRNVAVMYS</sequence>
<comment type="function">
    <text evidence="8">Required during the maturation of the embryonic nervous system for maintenance of neuronal and cuticular connectivity. Essential for maintenance of dopaminergic neurons and dopamine levels.</text>
</comment>
<dbReference type="SUPFAM" id="SSF68906">
    <property type="entry name" value="SAP domain"/>
    <property type="match status" value="1"/>
</dbReference>
<protein>
    <recommendedName>
        <fullName evidence="3">Mesencephalic astrocyte-derived neurotrophic factor homolog</fullName>
    </recommendedName>
    <alternativeName>
        <fullName evidence="9">MANF/CDNF-like protein</fullName>
    </alternativeName>
</protein>
<proteinExistence type="inferred from homology"/>
<evidence type="ECO:0000256" key="2">
    <source>
        <dbReference type="ARBA" id="ARBA00005617"/>
    </source>
</evidence>
<dbReference type="InterPro" id="IPR036361">
    <property type="entry name" value="SAP_dom_sf"/>
</dbReference>
<reference evidence="13" key="2">
    <citation type="journal article" date="2013" name="Genome Res.">
        <title>Genomic architecture of adaptive color pattern divergence and convergence in Heliconius butterflies.</title>
        <authorList>
            <person name="Supple M.A."/>
            <person name="Hines H.M."/>
            <person name="Dasmahapatra K.K."/>
            <person name="Lewis J.J."/>
            <person name="Nielsen D.M."/>
            <person name="Lavoie C."/>
            <person name="Ray D.A."/>
            <person name="Salazar C."/>
            <person name="McMillan W.O."/>
            <person name="Counterman B.A."/>
        </authorList>
    </citation>
    <scope>NUCLEOTIDE SEQUENCE</scope>
</reference>
<dbReference type="GO" id="GO:0031175">
    <property type="term" value="P:neuron projection development"/>
    <property type="evidence" value="ECO:0007669"/>
    <property type="project" value="TreeGrafter"/>
</dbReference>
<accession>L7X1Q4</accession>
<dbReference type="InterPro" id="IPR045332">
    <property type="entry name" value="ARMET_N"/>
</dbReference>
<dbReference type="Pfam" id="PF20145">
    <property type="entry name" value="ARMET_N"/>
    <property type="match status" value="1"/>
</dbReference>
<reference evidence="13" key="3">
    <citation type="submission" date="2016-03" db="EMBL/GenBank/DDBJ databases">
        <authorList>
            <person name="Ploux O."/>
        </authorList>
    </citation>
    <scope>NUCLEOTIDE SEQUENCE</scope>
</reference>
<evidence type="ECO:0000256" key="4">
    <source>
        <dbReference type="ARBA" id="ARBA00022473"/>
    </source>
</evidence>
<dbReference type="PANTHER" id="PTHR12990:SF5">
    <property type="entry name" value="MESENCEPHALIC ASTROCYTE-DERIVED NEUROTROPHIC FACTOR HOMOLOG"/>
    <property type="match status" value="1"/>
</dbReference>
<dbReference type="InterPro" id="IPR045333">
    <property type="entry name" value="ARMET-like"/>
</dbReference>
<evidence type="ECO:0000256" key="10">
    <source>
        <dbReference type="SAM" id="SignalP"/>
    </source>
</evidence>
<comment type="subcellular location">
    <subcellularLocation>
        <location evidence="1">Secreted</location>
    </subcellularLocation>
</comment>
<feature type="domain" description="ARMET N-terminal" evidence="12">
    <location>
        <begin position="26"/>
        <end position="121"/>
    </location>
</feature>
<evidence type="ECO:0000256" key="5">
    <source>
        <dbReference type="ARBA" id="ARBA00022525"/>
    </source>
</evidence>
<dbReference type="EMBL" id="KC469893">
    <property type="protein sequence ID" value="AGC92708.2"/>
    <property type="molecule type" value="Genomic_DNA"/>
</dbReference>
<dbReference type="GO" id="GO:0005615">
    <property type="term" value="C:extracellular space"/>
    <property type="evidence" value="ECO:0007669"/>
    <property type="project" value="TreeGrafter"/>
</dbReference>
<feature type="chain" id="PRO_5007688069" description="Mesencephalic astrocyte-derived neurotrophic factor homolog" evidence="10">
    <location>
        <begin position="22"/>
        <end position="206"/>
    </location>
</feature>
<dbReference type="FunFam" id="1.10.720.30:FF:000003">
    <property type="entry name" value="Mesencephalic astrocyte-derived neurotrophic factor"/>
    <property type="match status" value="1"/>
</dbReference>
<dbReference type="GO" id="GO:0005783">
    <property type="term" value="C:endoplasmic reticulum"/>
    <property type="evidence" value="ECO:0007669"/>
    <property type="project" value="TreeGrafter"/>
</dbReference>
<evidence type="ECO:0000256" key="6">
    <source>
        <dbReference type="ARBA" id="ARBA00022729"/>
    </source>
</evidence>
<evidence type="ECO:0000259" key="12">
    <source>
        <dbReference type="Pfam" id="PF20145"/>
    </source>
</evidence>
<evidence type="ECO:0000256" key="3">
    <source>
        <dbReference type="ARBA" id="ARBA00014267"/>
    </source>
</evidence>
<dbReference type="Gene3D" id="1.10.225.10">
    <property type="entry name" value="Saposin-like"/>
    <property type="match status" value="1"/>
</dbReference>
<evidence type="ECO:0000256" key="8">
    <source>
        <dbReference type="ARBA" id="ARBA00024999"/>
    </source>
</evidence>
<evidence type="ECO:0000313" key="13">
    <source>
        <dbReference type="EMBL" id="AGC92708.2"/>
    </source>
</evidence>
<dbReference type="InterPro" id="IPR019345">
    <property type="entry name" value="ARMET_C"/>
</dbReference>
<feature type="signal peptide" evidence="10">
    <location>
        <begin position="1"/>
        <end position="21"/>
    </location>
</feature>
<comment type="similarity">
    <text evidence="2">Belongs to the ARMET family.</text>
</comment>
<dbReference type="GO" id="GO:0071542">
    <property type="term" value="P:dopaminergic neuron differentiation"/>
    <property type="evidence" value="ECO:0007669"/>
    <property type="project" value="TreeGrafter"/>
</dbReference>
<dbReference type="AlphaFoldDB" id="L7X1Q4"/>
<dbReference type="PANTHER" id="PTHR12990">
    <property type="entry name" value="ARMET-LIKE PROTEIN"/>
    <property type="match status" value="1"/>
</dbReference>
<keyword evidence="4" id="KW-0217">Developmental protein</keyword>
<name>L7X1Q4_HELEA</name>
<feature type="domain" description="ARMET C-terminal" evidence="11">
    <location>
        <begin position="125"/>
        <end position="167"/>
    </location>
</feature>
<organism evidence="13">
    <name type="scientific">Heliconius erato</name>
    <name type="common">Crimson patched longwing butterfly</name>
    <dbReference type="NCBI Taxonomy" id="33431"/>
    <lineage>
        <taxon>Eukaryota</taxon>
        <taxon>Metazoa</taxon>
        <taxon>Ecdysozoa</taxon>
        <taxon>Arthropoda</taxon>
        <taxon>Hexapoda</taxon>
        <taxon>Insecta</taxon>
        <taxon>Pterygota</taxon>
        <taxon>Neoptera</taxon>
        <taxon>Endopterygota</taxon>
        <taxon>Lepidoptera</taxon>
        <taxon>Glossata</taxon>
        <taxon>Ditrysia</taxon>
        <taxon>Papilionoidea</taxon>
        <taxon>Nymphalidae</taxon>
        <taxon>Heliconiinae</taxon>
        <taxon>Heliconiini</taxon>
        <taxon>Heliconius</taxon>
    </lineage>
</organism>
<keyword evidence="7" id="KW-1015">Disulfide bond</keyword>
<evidence type="ECO:0000256" key="7">
    <source>
        <dbReference type="ARBA" id="ARBA00023157"/>
    </source>
</evidence>
<evidence type="ECO:0000259" key="11">
    <source>
        <dbReference type="Pfam" id="PF10208"/>
    </source>
</evidence>
<keyword evidence="5" id="KW-0964">Secreted</keyword>